<dbReference type="SUPFAM" id="SSF53098">
    <property type="entry name" value="Ribonuclease H-like"/>
    <property type="match status" value="1"/>
</dbReference>
<dbReference type="FunFam" id="3.30.420.10:FF:000032">
    <property type="entry name" value="Retrovirus-related Pol polyprotein from transposon 297-like Protein"/>
    <property type="match status" value="1"/>
</dbReference>
<dbReference type="FunFam" id="1.10.340.70:FF:000006">
    <property type="entry name" value="Retrovirus-related Pol polyprotein from transposon 297-like Protein"/>
    <property type="match status" value="1"/>
</dbReference>
<keyword evidence="8" id="KW-0695">RNA-directed DNA polymerase</keyword>
<dbReference type="GO" id="GO:0003676">
    <property type="term" value="F:nucleic acid binding"/>
    <property type="evidence" value="ECO:0007669"/>
    <property type="project" value="InterPro"/>
</dbReference>
<evidence type="ECO:0000256" key="6">
    <source>
        <dbReference type="ARBA" id="ARBA00022759"/>
    </source>
</evidence>
<dbReference type="InterPro" id="IPR043502">
    <property type="entry name" value="DNA/RNA_pol_sf"/>
</dbReference>
<dbReference type="CDD" id="cd01647">
    <property type="entry name" value="RT_LTR"/>
    <property type="match status" value="1"/>
</dbReference>
<dbReference type="InterPro" id="IPR043128">
    <property type="entry name" value="Rev_trsase/Diguanyl_cyclase"/>
</dbReference>
<dbReference type="GO" id="GO:0042575">
    <property type="term" value="C:DNA polymerase complex"/>
    <property type="evidence" value="ECO:0007669"/>
    <property type="project" value="UniProtKB-ARBA"/>
</dbReference>
<dbReference type="Proteomes" id="UP000046395">
    <property type="component" value="Unassembled WGS sequence"/>
</dbReference>
<dbReference type="InterPro" id="IPR001584">
    <property type="entry name" value="Integrase_cat-core"/>
</dbReference>
<dbReference type="Pfam" id="PF00665">
    <property type="entry name" value="rve"/>
    <property type="match status" value="1"/>
</dbReference>
<dbReference type="Pfam" id="PF17921">
    <property type="entry name" value="Integrase_H2C2"/>
    <property type="match status" value="1"/>
</dbReference>
<evidence type="ECO:0000256" key="1">
    <source>
        <dbReference type="ARBA" id="ARBA00012493"/>
    </source>
</evidence>
<dbReference type="Pfam" id="PF00078">
    <property type="entry name" value="RVT_1"/>
    <property type="match status" value="1"/>
</dbReference>
<dbReference type="GO" id="GO:0004519">
    <property type="term" value="F:endonuclease activity"/>
    <property type="evidence" value="ECO:0007669"/>
    <property type="project" value="UniProtKB-KW"/>
</dbReference>
<organism evidence="12 13">
    <name type="scientific">Trichuris muris</name>
    <name type="common">Mouse whipworm</name>
    <dbReference type="NCBI Taxonomy" id="70415"/>
    <lineage>
        <taxon>Eukaryota</taxon>
        <taxon>Metazoa</taxon>
        <taxon>Ecdysozoa</taxon>
        <taxon>Nematoda</taxon>
        <taxon>Enoplea</taxon>
        <taxon>Dorylaimia</taxon>
        <taxon>Trichinellida</taxon>
        <taxon>Trichuridae</taxon>
        <taxon>Trichuris</taxon>
    </lineage>
</organism>
<keyword evidence="4" id="KW-0548">Nucleotidyltransferase</keyword>
<dbReference type="CDD" id="cd09274">
    <property type="entry name" value="RNase_HI_RT_Ty3"/>
    <property type="match status" value="1"/>
</dbReference>
<keyword evidence="2" id="KW-0645">Protease</keyword>
<keyword evidence="9" id="KW-0511">Multifunctional enzyme</keyword>
<feature type="domain" description="Integrase catalytic" evidence="11">
    <location>
        <begin position="623"/>
        <end position="794"/>
    </location>
</feature>
<evidence type="ECO:0000256" key="8">
    <source>
        <dbReference type="ARBA" id="ARBA00022918"/>
    </source>
</evidence>
<accession>A0A5S6R066</accession>
<evidence type="ECO:0000256" key="2">
    <source>
        <dbReference type="ARBA" id="ARBA00022670"/>
    </source>
</evidence>
<dbReference type="Gene3D" id="3.30.70.270">
    <property type="match status" value="2"/>
</dbReference>
<evidence type="ECO:0000256" key="5">
    <source>
        <dbReference type="ARBA" id="ARBA00022722"/>
    </source>
</evidence>
<dbReference type="Gene3D" id="3.30.420.10">
    <property type="entry name" value="Ribonuclease H-like superfamily/Ribonuclease H"/>
    <property type="match status" value="1"/>
</dbReference>
<keyword evidence="6" id="KW-0255">Endonuclease</keyword>
<evidence type="ECO:0000313" key="13">
    <source>
        <dbReference type="WBParaSite" id="TMUE_3000012880.1"/>
    </source>
</evidence>
<protein>
    <recommendedName>
        <fullName evidence="1">RNA-directed DNA polymerase</fullName>
        <ecNumber evidence="1">2.7.7.49</ecNumber>
    </recommendedName>
</protein>
<evidence type="ECO:0000256" key="7">
    <source>
        <dbReference type="ARBA" id="ARBA00022801"/>
    </source>
</evidence>
<dbReference type="PANTHER" id="PTHR37984:SF5">
    <property type="entry name" value="PROTEIN NYNRIN-LIKE"/>
    <property type="match status" value="1"/>
</dbReference>
<evidence type="ECO:0000256" key="4">
    <source>
        <dbReference type="ARBA" id="ARBA00022695"/>
    </source>
</evidence>
<evidence type="ECO:0000256" key="9">
    <source>
        <dbReference type="ARBA" id="ARBA00023268"/>
    </source>
</evidence>
<keyword evidence="5" id="KW-0540">Nuclease</keyword>
<evidence type="ECO:0000259" key="10">
    <source>
        <dbReference type="PROSITE" id="PS50878"/>
    </source>
</evidence>
<dbReference type="STRING" id="70415.A0A5S6R066"/>
<evidence type="ECO:0000313" key="12">
    <source>
        <dbReference type="Proteomes" id="UP000046395"/>
    </source>
</evidence>
<dbReference type="InterPro" id="IPR000477">
    <property type="entry name" value="RT_dom"/>
</dbReference>
<reference evidence="13" key="1">
    <citation type="submission" date="2019-12" db="UniProtKB">
        <authorList>
            <consortium name="WormBaseParasite"/>
        </authorList>
    </citation>
    <scope>IDENTIFICATION</scope>
</reference>
<dbReference type="FunFam" id="3.10.10.10:FF:000007">
    <property type="entry name" value="Retrovirus-related Pol polyprotein from transposon 17.6-like Protein"/>
    <property type="match status" value="1"/>
</dbReference>
<keyword evidence="12" id="KW-1185">Reference proteome</keyword>
<dbReference type="AlphaFoldDB" id="A0A5S6R066"/>
<evidence type="ECO:0000259" key="11">
    <source>
        <dbReference type="PROSITE" id="PS50994"/>
    </source>
</evidence>
<dbReference type="GO" id="GO:0015074">
    <property type="term" value="P:DNA integration"/>
    <property type="evidence" value="ECO:0007669"/>
    <property type="project" value="InterPro"/>
</dbReference>
<dbReference type="InterPro" id="IPR036397">
    <property type="entry name" value="RNaseH_sf"/>
</dbReference>
<keyword evidence="7" id="KW-0378">Hydrolase</keyword>
<proteinExistence type="predicted"/>
<dbReference type="GO" id="GO:0008233">
    <property type="term" value="F:peptidase activity"/>
    <property type="evidence" value="ECO:0007669"/>
    <property type="project" value="UniProtKB-KW"/>
</dbReference>
<dbReference type="WBParaSite" id="TMUE_3000012880.1">
    <property type="protein sequence ID" value="TMUE_3000012880.1"/>
    <property type="gene ID" value="WBGene00301750"/>
</dbReference>
<dbReference type="InterPro" id="IPR050951">
    <property type="entry name" value="Retrovirus_Pol_polyprotein"/>
</dbReference>
<sequence>MVDIRRSLFIDSTSSRQVRGIFSAINALQISVVPQCIAPEYQKIIDRFPNVKGTTSAMPVTTHGVVHHISTTGPPVHCNPRRLAPERLRIAKQEFAALLKAGIIRPSASQWSSPLHMVQKSSGQWRICGDYRGLNAITIPDRYPVPHIQDFTSSIYGSKIFSKIDLVRAFHQIPMDPTSIAKTAVSTPFGLFEFLRMPFGLRNAAQTFQRVIDQVLRGLPFCYAYIDDLLIASTSQQEHLKHLEILFSRLQQFSIVINVQKCVFGATELDFLGHRVNEHGIQPLPQKVDVLLRFPRPTSVSKLRRFLGLINFYHRFIPHCASICKPLYELSNGSRRNGTVNWNSTEIQAFHEVKQALANAAMLLHPKPDAPTNVMVDASDVATGAVLQQHIDGKWCPISFFSKPLKNCQRRYSTFSKELLAVYQAVKHFRYFLEGRQFFLVTDHKPLVYAFSMDPNRHSPREARYLQFISEFTTDIRHVKGQQNVVADALSRMEVNSLEITAPYHINFDNMALAQRDDPELRELSSINSSLKLQPCSLLFCKSPLICDTSTGRQRPFVPLAFRREVFDSLHGLSHPGIRATQKLIAERFVWPKMNANIRRWARTCVKCQQCKIQRHTITPLSKFLKPDVRFDKIHLDIVGPLPTSNGCNYILTCIDRYTRWPEALPIPDTTASTVAKAFVKDWISRYGVPSTVTTDRGTQFESELWRQLMFTLGCYRIRTTAYHPISNGIGERFHRQLKTAITTAQDTKNWTETLPLILLGLRSTVKEDVGHCAAELVFGTTLRIPGDFYSPSDQALSDINPMNYVHRLKVLMRGIHHFPDRPIGTRKTYVPTELAKCSHVFVRHDAVKRPFTAPYNGPYKVIKRYDKAFKLDINGKHENVSLDRLKPAFLEKTDNEDLHQSKQPSYTSRYGRMVKKPLDLSIFAT</sequence>
<dbReference type="GO" id="GO:0003964">
    <property type="term" value="F:RNA-directed DNA polymerase activity"/>
    <property type="evidence" value="ECO:0007669"/>
    <property type="project" value="UniProtKB-KW"/>
</dbReference>
<dbReference type="InterPro" id="IPR041577">
    <property type="entry name" value="RT_RNaseH_2"/>
</dbReference>
<dbReference type="Gene3D" id="1.10.340.70">
    <property type="match status" value="1"/>
</dbReference>
<dbReference type="GO" id="GO:0006508">
    <property type="term" value="P:proteolysis"/>
    <property type="evidence" value="ECO:0007669"/>
    <property type="project" value="UniProtKB-KW"/>
</dbReference>
<dbReference type="FunFam" id="3.30.70.270:FF:000020">
    <property type="entry name" value="Transposon Tf2-6 polyprotein-like Protein"/>
    <property type="match status" value="1"/>
</dbReference>
<name>A0A5S6R066_TRIMR</name>
<dbReference type="PROSITE" id="PS50994">
    <property type="entry name" value="INTEGRASE"/>
    <property type="match status" value="1"/>
</dbReference>
<keyword evidence="3" id="KW-0808">Transferase</keyword>
<dbReference type="PROSITE" id="PS50878">
    <property type="entry name" value="RT_POL"/>
    <property type="match status" value="1"/>
</dbReference>
<dbReference type="Pfam" id="PF17919">
    <property type="entry name" value="RT_RNaseH_2"/>
    <property type="match status" value="1"/>
</dbReference>
<dbReference type="PANTHER" id="PTHR37984">
    <property type="entry name" value="PROTEIN CBG26694"/>
    <property type="match status" value="1"/>
</dbReference>
<dbReference type="EC" id="2.7.7.49" evidence="1"/>
<feature type="domain" description="Reverse transcriptase" evidence="10">
    <location>
        <begin position="99"/>
        <end position="276"/>
    </location>
</feature>
<dbReference type="InterPro" id="IPR012337">
    <property type="entry name" value="RNaseH-like_sf"/>
</dbReference>
<dbReference type="SUPFAM" id="SSF56672">
    <property type="entry name" value="DNA/RNA polymerases"/>
    <property type="match status" value="1"/>
</dbReference>
<dbReference type="InterPro" id="IPR041588">
    <property type="entry name" value="Integrase_H2C2"/>
</dbReference>
<dbReference type="Gene3D" id="3.10.10.10">
    <property type="entry name" value="HIV Type 1 Reverse Transcriptase, subunit A, domain 1"/>
    <property type="match status" value="1"/>
</dbReference>
<evidence type="ECO:0000256" key="3">
    <source>
        <dbReference type="ARBA" id="ARBA00022679"/>
    </source>
</evidence>